<dbReference type="AlphaFoldDB" id="A0AAN0VG21"/>
<evidence type="ECO:0000313" key="3">
    <source>
        <dbReference type="Proteomes" id="UP000019438"/>
    </source>
</evidence>
<dbReference type="Pfam" id="PF05987">
    <property type="entry name" value="DUF898"/>
    <property type="match status" value="1"/>
</dbReference>
<keyword evidence="1" id="KW-0812">Transmembrane</keyword>
<feature type="transmembrane region" description="Helical" evidence="1">
    <location>
        <begin position="280"/>
        <end position="312"/>
    </location>
</feature>
<reference evidence="3" key="1">
    <citation type="submission" date="2012-06" db="EMBL/GenBank/DDBJ databases">
        <title>Genome analysis of multiple Granulibacter bethesdensis isolates demonstrates substantial genome diversity.</title>
        <authorList>
            <person name="Greenberg D.E."/>
            <person name="Porcella S.F."/>
            <person name="Zarember K."/>
            <person name="Zelazny A.M."/>
            <person name="Bruno D."/>
            <person name="Martens C."/>
            <person name="Barbian K.D."/>
            <person name="Jaske E."/>
            <person name="Holland S.M."/>
        </authorList>
    </citation>
    <scope>NUCLEOTIDE SEQUENCE [LARGE SCALE GENOMIC DNA]</scope>
    <source>
        <strain evidence="3">CGDNIH3</strain>
    </source>
</reference>
<dbReference type="Proteomes" id="UP000019438">
    <property type="component" value="Chromosome"/>
</dbReference>
<feature type="transmembrane region" description="Helical" evidence="1">
    <location>
        <begin position="332"/>
        <end position="354"/>
    </location>
</feature>
<name>A0AAN0VG21_9PROT</name>
<sequence length="401" mass="44866">MARRECVVNESSTNYQAPISEKPRPFFQYDGKTGELYKIFLINLLLSIVTLGIYRFWAISRMRRYLWSRCRFQETRFTYTGTGGELFLGFLKVLGLLILLIAATGAAAYGLAKLSPSLVPVPIVAAYIFVVLLAVGAPYAAQRYRLSRTEWNGIRGGMTGSLFTYAFYALLYGVLTLLTLYQLAPWAAVRLTEYRINNSQFGSEKLSFYGRAGRLYLAFLATFLIMVVLFFSIALLTWYVLAVTFGADPWVFSDNGRSLVTLFKALPHFEPEIAKNVQTIIALVGVGALFIYLILATLISCWYIALFIRHVIGNTTYASFRFFSTVTGLKLLGQLTGNFLITLFTLGLGLPFVIQRNMRFLERHTLVIGNPLPAEWLHQNTQSLPATGEGLLNVLDGGSGF</sequence>
<accession>A0AAN0VG21</accession>
<feature type="transmembrane region" description="Helical" evidence="1">
    <location>
        <begin position="118"/>
        <end position="141"/>
    </location>
</feature>
<keyword evidence="1" id="KW-1133">Transmembrane helix</keyword>
<feature type="transmembrane region" description="Helical" evidence="1">
    <location>
        <begin position="215"/>
        <end position="241"/>
    </location>
</feature>
<feature type="transmembrane region" description="Helical" evidence="1">
    <location>
        <begin position="162"/>
        <end position="184"/>
    </location>
</feature>
<protein>
    <submittedName>
        <fullName evidence="2">Membrane spanning protein</fullName>
    </submittedName>
</protein>
<feature type="transmembrane region" description="Helical" evidence="1">
    <location>
        <begin position="86"/>
        <end position="112"/>
    </location>
</feature>
<evidence type="ECO:0000256" key="1">
    <source>
        <dbReference type="SAM" id="Phobius"/>
    </source>
</evidence>
<dbReference type="EMBL" id="CP003181">
    <property type="protein sequence ID" value="AHJ63055.1"/>
    <property type="molecule type" value="Genomic_DNA"/>
</dbReference>
<proteinExistence type="predicted"/>
<gene>
    <name evidence="2" type="ORF">GbCGDNIH3_1250</name>
</gene>
<organism evidence="2 3">
    <name type="scientific">Granulibacter bethesdensis</name>
    <dbReference type="NCBI Taxonomy" id="364410"/>
    <lineage>
        <taxon>Bacteria</taxon>
        <taxon>Pseudomonadati</taxon>
        <taxon>Pseudomonadota</taxon>
        <taxon>Alphaproteobacteria</taxon>
        <taxon>Acetobacterales</taxon>
        <taxon>Acetobacteraceae</taxon>
        <taxon>Granulibacter</taxon>
    </lineage>
</organism>
<feature type="transmembrane region" description="Helical" evidence="1">
    <location>
        <begin position="36"/>
        <end position="57"/>
    </location>
</feature>
<dbReference type="InterPro" id="IPR010295">
    <property type="entry name" value="DUF898"/>
</dbReference>
<keyword evidence="1" id="KW-0472">Membrane</keyword>
<dbReference type="KEGG" id="gbc:GbCGDNIH3_1250"/>
<evidence type="ECO:0000313" key="2">
    <source>
        <dbReference type="EMBL" id="AHJ63055.1"/>
    </source>
</evidence>